<proteinExistence type="predicted"/>
<dbReference type="InParanoid" id="A0A6P8HHI3"/>
<evidence type="ECO:0000256" key="2">
    <source>
        <dbReference type="ARBA" id="ARBA00022692"/>
    </source>
</evidence>
<evidence type="ECO:0000259" key="11">
    <source>
        <dbReference type="PROSITE" id="PS50287"/>
    </source>
</evidence>
<sequence length="243" mass="26194">MVSFRTSTILLAVFSFLACVHLNKSLLPIRLVNGTRPNEGRVEVYYNGTWGTICDDSWASSAPCCGRFGQGNGPILIADVHCNGWESSLGQCYYQGWGINYCWHNEDAGVVCGGNASVATTFRPIVTTSSPALVRLVNGTSPNEGRVEVFHNGRWGTVCDDGWNITAANVVCRQLGLPPASSAPGNARFGQGWGPIYMDDVRCYGWERSLAQCYFRGWGNHNCGHGEDAGVVCGSAPTTDPCD</sequence>
<evidence type="ECO:0000256" key="4">
    <source>
        <dbReference type="ARBA" id="ARBA00022737"/>
    </source>
</evidence>
<dbReference type="OrthoDB" id="10051855at2759"/>
<feature type="domain" description="SRCR" evidence="11">
    <location>
        <begin position="29"/>
        <end position="113"/>
    </location>
</feature>
<dbReference type="KEGG" id="aten:116292171"/>
<feature type="signal peptide" evidence="10">
    <location>
        <begin position="1"/>
        <end position="25"/>
    </location>
</feature>
<feature type="domain" description="SRCR" evidence="11">
    <location>
        <begin position="134"/>
        <end position="234"/>
    </location>
</feature>
<dbReference type="Gene3D" id="3.10.250.10">
    <property type="entry name" value="SRCR-like domain"/>
    <property type="match status" value="3"/>
</dbReference>
<feature type="disulfide bond" evidence="9">
    <location>
        <begin position="159"/>
        <end position="223"/>
    </location>
</feature>
<dbReference type="PROSITE" id="PS50287">
    <property type="entry name" value="SRCR_2"/>
    <property type="match status" value="2"/>
</dbReference>
<evidence type="ECO:0000256" key="9">
    <source>
        <dbReference type="PROSITE-ProRule" id="PRU00196"/>
    </source>
</evidence>
<keyword evidence="5" id="KW-1133">Transmembrane helix</keyword>
<keyword evidence="3 10" id="KW-0732">Signal</keyword>
<feature type="chain" id="PRO_5028264821" evidence="10">
    <location>
        <begin position="26"/>
        <end position="243"/>
    </location>
</feature>
<evidence type="ECO:0000313" key="12">
    <source>
        <dbReference type="Proteomes" id="UP000515163"/>
    </source>
</evidence>
<comment type="subcellular location">
    <subcellularLocation>
        <location evidence="1">Membrane</location>
        <topology evidence="1">Single-pass membrane protein</topology>
    </subcellularLocation>
</comment>
<dbReference type="PRINTS" id="PR00258">
    <property type="entry name" value="SPERACTRCPTR"/>
</dbReference>
<dbReference type="RefSeq" id="XP_031555296.1">
    <property type="nucleotide sequence ID" value="XM_031699436.1"/>
</dbReference>
<protein>
    <submittedName>
        <fullName evidence="13">Deleted in malignant brain tumors 1 protein-like</fullName>
    </submittedName>
</protein>
<dbReference type="PROSITE" id="PS00420">
    <property type="entry name" value="SRCR_1"/>
    <property type="match status" value="1"/>
</dbReference>
<dbReference type="Proteomes" id="UP000515163">
    <property type="component" value="Unplaced"/>
</dbReference>
<keyword evidence="12" id="KW-1185">Reference proteome</keyword>
<feature type="disulfide bond" evidence="9">
    <location>
        <begin position="82"/>
        <end position="92"/>
    </location>
</feature>
<keyword evidence="6" id="KW-0472">Membrane</keyword>
<dbReference type="SMART" id="SM00202">
    <property type="entry name" value="SR"/>
    <property type="match status" value="2"/>
</dbReference>
<accession>A0A6P8HHI3</accession>
<organism evidence="12 13">
    <name type="scientific">Actinia tenebrosa</name>
    <name type="common">Australian red waratah sea anemone</name>
    <dbReference type="NCBI Taxonomy" id="6105"/>
    <lineage>
        <taxon>Eukaryota</taxon>
        <taxon>Metazoa</taxon>
        <taxon>Cnidaria</taxon>
        <taxon>Anthozoa</taxon>
        <taxon>Hexacorallia</taxon>
        <taxon>Actiniaria</taxon>
        <taxon>Actiniidae</taxon>
        <taxon>Actinia</taxon>
    </lineage>
</organism>
<dbReference type="Pfam" id="PF00530">
    <property type="entry name" value="SRCR"/>
    <property type="match status" value="3"/>
</dbReference>
<dbReference type="InterPro" id="IPR001190">
    <property type="entry name" value="SRCR"/>
</dbReference>
<dbReference type="PANTHER" id="PTHR19331">
    <property type="entry name" value="SCAVENGER RECEPTOR DOMAIN-CONTAINING"/>
    <property type="match status" value="1"/>
</dbReference>
<reference evidence="13" key="1">
    <citation type="submission" date="2025-08" db="UniProtKB">
        <authorList>
            <consortium name="RefSeq"/>
        </authorList>
    </citation>
    <scope>IDENTIFICATION</scope>
    <source>
        <tissue evidence="13">Tentacle</tissue>
    </source>
</reference>
<evidence type="ECO:0000256" key="3">
    <source>
        <dbReference type="ARBA" id="ARBA00022729"/>
    </source>
</evidence>
<dbReference type="SUPFAM" id="SSF56487">
    <property type="entry name" value="SRCR-like"/>
    <property type="match status" value="2"/>
</dbReference>
<feature type="disulfide bond" evidence="9">
    <location>
        <begin position="203"/>
        <end position="213"/>
    </location>
</feature>
<keyword evidence="4" id="KW-0677">Repeat</keyword>
<evidence type="ECO:0000313" key="13">
    <source>
        <dbReference type="RefSeq" id="XP_031555296.1"/>
    </source>
</evidence>
<evidence type="ECO:0000256" key="8">
    <source>
        <dbReference type="ARBA" id="ARBA00023180"/>
    </source>
</evidence>
<dbReference type="GeneID" id="116292171"/>
<name>A0A6P8HHI3_ACTTE</name>
<evidence type="ECO:0000256" key="5">
    <source>
        <dbReference type="ARBA" id="ARBA00022989"/>
    </source>
</evidence>
<feature type="disulfide bond" evidence="9">
    <location>
        <begin position="172"/>
        <end position="233"/>
    </location>
</feature>
<keyword evidence="7 9" id="KW-1015">Disulfide bond</keyword>
<evidence type="ECO:0000256" key="1">
    <source>
        <dbReference type="ARBA" id="ARBA00004167"/>
    </source>
</evidence>
<dbReference type="FunFam" id="3.10.250.10:FF:000016">
    <property type="entry name" value="Scavenger receptor cysteine-rich protein type 12"/>
    <property type="match status" value="1"/>
</dbReference>
<evidence type="ECO:0000256" key="7">
    <source>
        <dbReference type="ARBA" id="ARBA00023157"/>
    </source>
</evidence>
<dbReference type="InterPro" id="IPR036772">
    <property type="entry name" value="SRCR-like_dom_sf"/>
</dbReference>
<evidence type="ECO:0000256" key="10">
    <source>
        <dbReference type="SAM" id="SignalP"/>
    </source>
</evidence>
<dbReference type="FunFam" id="3.10.250.10:FF:000001">
    <property type="entry name" value="Lysyl oxidase 4 isoform X1"/>
    <property type="match status" value="1"/>
</dbReference>
<dbReference type="AlphaFoldDB" id="A0A6P8HHI3"/>
<keyword evidence="8" id="KW-0325">Glycoprotein</keyword>
<dbReference type="PANTHER" id="PTHR19331:SF465">
    <property type="entry name" value="EGG PEPTIDE SPERACT RECEPTOR"/>
    <property type="match status" value="1"/>
</dbReference>
<comment type="caution">
    <text evidence="9">Lacks conserved residue(s) required for the propagation of feature annotation.</text>
</comment>
<dbReference type="GO" id="GO:0016020">
    <property type="term" value="C:membrane"/>
    <property type="evidence" value="ECO:0007669"/>
    <property type="project" value="UniProtKB-SubCell"/>
</dbReference>
<keyword evidence="2" id="KW-0812">Transmembrane</keyword>
<gene>
    <name evidence="13" type="primary">LOC116292171</name>
</gene>
<dbReference type="PROSITE" id="PS51257">
    <property type="entry name" value="PROKAR_LIPOPROTEIN"/>
    <property type="match status" value="1"/>
</dbReference>
<evidence type="ECO:0000256" key="6">
    <source>
        <dbReference type="ARBA" id="ARBA00023136"/>
    </source>
</evidence>